<gene>
    <name evidence="1" type="ORF">CYNAS_LOCUS3704</name>
</gene>
<name>A0AA36DQX1_CYLNA</name>
<organism evidence="1 2">
    <name type="scientific">Cylicocyclus nassatus</name>
    <name type="common">Nematode worm</name>
    <dbReference type="NCBI Taxonomy" id="53992"/>
    <lineage>
        <taxon>Eukaryota</taxon>
        <taxon>Metazoa</taxon>
        <taxon>Ecdysozoa</taxon>
        <taxon>Nematoda</taxon>
        <taxon>Chromadorea</taxon>
        <taxon>Rhabditida</taxon>
        <taxon>Rhabditina</taxon>
        <taxon>Rhabditomorpha</taxon>
        <taxon>Strongyloidea</taxon>
        <taxon>Strongylidae</taxon>
        <taxon>Cylicocyclus</taxon>
    </lineage>
</organism>
<comment type="caution">
    <text evidence="1">The sequence shown here is derived from an EMBL/GenBank/DDBJ whole genome shotgun (WGS) entry which is preliminary data.</text>
</comment>
<reference evidence="1" key="1">
    <citation type="submission" date="2023-07" db="EMBL/GenBank/DDBJ databases">
        <authorList>
            <consortium name="CYATHOMIX"/>
        </authorList>
    </citation>
    <scope>NUCLEOTIDE SEQUENCE</scope>
    <source>
        <strain evidence="1">N/A</strain>
    </source>
</reference>
<proteinExistence type="predicted"/>
<evidence type="ECO:0000313" key="2">
    <source>
        <dbReference type="Proteomes" id="UP001176961"/>
    </source>
</evidence>
<dbReference type="Gene3D" id="3.30.559.10">
    <property type="entry name" value="Chloramphenicol acetyltransferase-like domain"/>
    <property type="match status" value="1"/>
</dbReference>
<dbReference type="InterPro" id="IPR023213">
    <property type="entry name" value="CAT-like_dom_sf"/>
</dbReference>
<evidence type="ECO:0000313" key="1">
    <source>
        <dbReference type="EMBL" id="CAJ0591721.1"/>
    </source>
</evidence>
<accession>A0AA36DQX1</accession>
<dbReference type="Proteomes" id="UP001176961">
    <property type="component" value="Unassembled WGS sequence"/>
</dbReference>
<sequence>MYAVSEYYGISSPFLENVFSMNYALSTSQIPQHQMSEYTKKLNNERELFWPAGAFACPEGSNYGVCYTVGTTGDLLSFHVKS</sequence>
<dbReference type="AlphaFoldDB" id="A0AA36DQX1"/>
<keyword evidence="2" id="KW-1185">Reference proteome</keyword>
<protein>
    <submittedName>
        <fullName evidence="1">Uncharacterized protein</fullName>
    </submittedName>
</protein>
<dbReference type="EMBL" id="CATQJL010000001">
    <property type="protein sequence ID" value="CAJ0591721.1"/>
    <property type="molecule type" value="Genomic_DNA"/>
</dbReference>